<dbReference type="SMART" id="SM00347">
    <property type="entry name" value="HTH_MARR"/>
    <property type="match status" value="1"/>
</dbReference>
<dbReference type="GO" id="GO:0003677">
    <property type="term" value="F:DNA binding"/>
    <property type="evidence" value="ECO:0007669"/>
    <property type="project" value="UniProtKB-KW"/>
</dbReference>
<evidence type="ECO:0000256" key="1">
    <source>
        <dbReference type="ARBA" id="ARBA00023015"/>
    </source>
</evidence>
<dbReference type="Gene3D" id="1.10.10.10">
    <property type="entry name" value="Winged helix-like DNA-binding domain superfamily/Winged helix DNA-binding domain"/>
    <property type="match status" value="1"/>
</dbReference>
<dbReference type="InterPro" id="IPR036390">
    <property type="entry name" value="WH_DNA-bd_sf"/>
</dbReference>
<name>A0A927FCJ5_9BACT</name>
<comment type="caution">
    <text evidence="5">The sequence shown here is derived from an EMBL/GenBank/DDBJ whole genome shotgun (WGS) entry which is preliminary data.</text>
</comment>
<dbReference type="SUPFAM" id="SSF46785">
    <property type="entry name" value="Winged helix' DNA-binding domain"/>
    <property type="match status" value="1"/>
</dbReference>
<evidence type="ECO:0000256" key="3">
    <source>
        <dbReference type="ARBA" id="ARBA00023163"/>
    </source>
</evidence>
<dbReference type="Pfam" id="PF01047">
    <property type="entry name" value="MarR"/>
    <property type="match status" value="1"/>
</dbReference>
<keyword evidence="3" id="KW-0804">Transcription</keyword>
<dbReference type="AlphaFoldDB" id="A0A927FCJ5"/>
<dbReference type="GO" id="GO:0006950">
    <property type="term" value="P:response to stress"/>
    <property type="evidence" value="ECO:0007669"/>
    <property type="project" value="TreeGrafter"/>
</dbReference>
<dbReference type="PANTHER" id="PTHR33164:SF89">
    <property type="entry name" value="MARR FAMILY REGULATORY PROTEIN"/>
    <property type="match status" value="1"/>
</dbReference>
<dbReference type="PROSITE" id="PS01117">
    <property type="entry name" value="HTH_MARR_1"/>
    <property type="match status" value="1"/>
</dbReference>
<keyword evidence="6" id="KW-1185">Reference proteome</keyword>
<dbReference type="RefSeq" id="WP_191618380.1">
    <property type="nucleotide sequence ID" value="NZ_JACYFG010000040.1"/>
</dbReference>
<sequence length="203" mass="22489">MSQELETDEVPLEPRGEVEEVLPVVPRERYDLRILSSLRRIVRSIDSHSRRLAAESGMTVPQLLCMLKLDELGPLTIKDLASEVFLSPSTTVGIVDRLVKSGALARERSVRDRRRVRITLTEKGRQMVASSPSPLQENLVDAIDKLPELERATIALSLEKIIECIDAPVSEAADSQTAPILETTADLRGNGRLSPRSVERTDS</sequence>
<evidence type="ECO:0000313" key="5">
    <source>
        <dbReference type="EMBL" id="MBD5781281.1"/>
    </source>
</evidence>
<reference evidence="5" key="1">
    <citation type="submission" date="2020-09" db="EMBL/GenBank/DDBJ databases">
        <title>Pelagicoccus enzymogenes sp. nov. with an EPS production, isolated from marine sediment.</title>
        <authorList>
            <person name="Feng X."/>
        </authorList>
    </citation>
    <scope>NUCLEOTIDE SEQUENCE</scope>
    <source>
        <strain evidence="5">NFK12</strain>
    </source>
</reference>
<accession>A0A927FCJ5</accession>
<gene>
    <name evidence="5" type="ORF">IEN85_17405</name>
</gene>
<dbReference type="Proteomes" id="UP000622317">
    <property type="component" value="Unassembled WGS sequence"/>
</dbReference>
<dbReference type="GO" id="GO:0003700">
    <property type="term" value="F:DNA-binding transcription factor activity"/>
    <property type="evidence" value="ECO:0007669"/>
    <property type="project" value="InterPro"/>
</dbReference>
<keyword evidence="2" id="KW-0238">DNA-binding</keyword>
<evidence type="ECO:0000259" key="4">
    <source>
        <dbReference type="PROSITE" id="PS50995"/>
    </source>
</evidence>
<dbReference type="InterPro" id="IPR036388">
    <property type="entry name" value="WH-like_DNA-bd_sf"/>
</dbReference>
<evidence type="ECO:0000313" key="6">
    <source>
        <dbReference type="Proteomes" id="UP000622317"/>
    </source>
</evidence>
<dbReference type="InterPro" id="IPR023187">
    <property type="entry name" value="Tscrpt_reg_MarR-type_CS"/>
</dbReference>
<dbReference type="EMBL" id="JACYFG010000040">
    <property type="protein sequence ID" value="MBD5781281.1"/>
    <property type="molecule type" value="Genomic_DNA"/>
</dbReference>
<dbReference type="InterPro" id="IPR000835">
    <property type="entry name" value="HTH_MarR-typ"/>
</dbReference>
<proteinExistence type="predicted"/>
<organism evidence="5 6">
    <name type="scientific">Pelagicoccus enzymogenes</name>
    <dbReference type="NCBI Taxonomy" id="2773457"/>
    <lineage>
        <taxon>Bacteria</taxon>
        <taxon>Pseudomonadati</taxon>
        <taxon>Verrucomicrobiota</taxon>
        <taxon>Opitutia</taxon>
        <taxon>Puniceicoccales</taxon>
        <taxon>Pelagicoccaceae</taxon>
        <taxon>Pelagicoccus</taxon>
    </lineage>
</organism>
<protein>
    <submittedName>
        <fullName evidence="5">MarR family transcriptional regulator</fullName>
    </submittedName>
</protein>
<dbReference type="PANTHER" id="PTHR33164">
    <property type="entry name" value="TRANSCRIPTIONAL REGULATOR, MARR FAMILY"/>
    <property type="match status" value="1"/>
</dbReference>
<evidence type="ECO:0000256" key="2">
    <source>
        <dbReference type="ARBA" id="ARBA00023125"/>
    </source>
</evidence>
<keyword evidence="1" id="KW-0805">Transcription regulation</keyword>
<dbReference type="PROSITE" id="PS50995">
    <property type="entry name" value="HTH_MARR_2"/>
    <property type="match status" value="1"/>
</dbReference>
<feature type="domain" description="HTH marR-type" evidence="4">
    <location>
        <begin position="31"/>
        <end position="163"/>
    </location>
</feature>
<dbReference type="InterPro" id="IPR039422">
    <property type="entry name" value="MarR/SlyA-like"/>
</dbReference>